<comment type="similarity">
    <text evidence="2">Belongs to the methyl-accepting chemotaxis (MCP) protein family.</text>
</comment>
<evidence type="ECO:0000259" key="4">
    <source>
        <dbReference type="PROSITE" id="PS50111"/>
    </source>
</evidence>
<dbReference type="GO" id="GO:0007165">
    <property type="term" value="P:signal transduction"/>
    <property type="evidence" value="ECO:0007669"/>
    <property type="project" value="UniProtKB-KW"/>
</dbReference>
<evidence type="ECO:0000313" key="5">
    <source>
        <dbReference type="EMBL" id="OIQ94196.1"/>
    </source>
</evidence>
<dbReference type="CDD" id="cd11386">
    <property type="entry name" value="MCP_signal"/>
    <property type="match status" value="1"/>
</dbReference>
<dbReference type="Pfam" id="PF12729">
    <property type="entry name" value="4HB_MCP_1"/>
    <property type="match status" value="1"/>
</dbReference>
<dbReference type="PROSITE" id="PS50111">
    <property type="entry name" value="CHEMOTAXIS_TRANSDUC_2"/>
    <property type="match status" value="1"/>
</dbReference>
<evidence type="ECO:0000256" key="1">
    <source>
        <dbReference type="ARBA" id="ARBA00023224"/>
    </source>
</evidence>
<dbReference type="InterPro" id="IPR024478">
    <property type="entry name" value="HlyB_4HB_MCP"/>
</dbReference>
<evidence type="ECO:0000256" key="2">
    <source>
        <dbReference type="ARBA" id="ARBA00029447"/>
    </source>
</evidence>
<keyword evidence="3" id="KW-1133">Transmembrane helix</keyword>
<gene>
    <name evidence="5" type="primary">mcpS_4</name>
    <name evidence="5" type="ORF">GALL_238250</name>
</gene>
<dbReference type="SUPFAM" id="SSF58104">
    <property type="entry name" value="Methyl-accepting chemotaxis protein (MCP) signaling domain"/>
    <property type="match status" value="1"/>
</dbReference>
<dbReference type="PANTHER" id="PTHR32089">
    <property type="entry name" value="METHYL-ACCEPTING CHEMOTAXIS PROTEIN MCPB"/>
    <property type="match status" value="1"/>
</dbReference>
<dbReference type="GO" id="GO:0006935">
    <property type="term" value="P:chemotaxis"/>
    <property type="evidence" value="ECO:0007669"/>
    <property type="project" value="InterPro"/>
</dbReference>
<dbReference type="EMBL" id="MLJW01000191">
    <property type="protein sequence ID" value="OIQ94196.1"/>
    <property type="molecule type" value="Genomic_DNA"/>
</dbReference>
<keyword evidence="3" id="KW-0472">Membrane</keyword>
<keyword evidence="1" id="KW-0807">Transducer</keyword>
<evidence type="ECO:0000256" key="3">
    <source>
        <dbReference type="SAM" id="Phobius"/>
    </source>
</evidence>
<dbReference type="PANTHER" id="PTHR32089:SF112">
    <property type="entry name" value="LYSOZYME-LIKE PROTEIN-RELATED"/>
    <property type="match status" value="1"/>
</dbReference>
<dbReference type="GO" id="GO:0004888">
    <property type="term" value="F:transmembrane signaling receptor activity"/>
    <property type="evidence" value="ECO:0007669"/>
    <property type="project" value="InterPro"/>
</dbReference>
<dbReference type="InterPro" id="IPR047347">
    <property type="entry name" value="YvaQ-like_sensor"/>
</dbReference>
<dbReference type="AlphaFoldDB" id="A0A1J5RQ38"/>
<accession>A0A1J5RQ38</accession>
<proteinExistence type="inferred from homology"/>
<dbReference type="SMART" id="SM00283">
    <property type="entry name" value="MA"/>
    <property type="match status" value="1"/>
</dbReference>
<dbReference type="PRINTS" id="PR00260">
    <property type="entry name" value="CHEMTRNSDUCR"/>
</dbReference>
<sequence>MFASLRIGTRLSLAFGAIALIVVISMGIVMQRLSDVNEQLRVIVAQRLPIATKINESALSLINAQLMQRDSMLTGSQADIDQYIAASKKTRALNAANVQAIEKLETTVKGKELLKNIADVRKGYLGVTDELKKLMSAQKLDEAKRFLSETLRPKLLQYQNAQQQLAEYQGELIREATASSAQAYRNTQVIALVLTLALLAVIVIGGWRLTRSITRPLGGEPEQAKKAVTEIAGGNLAAEIPVKAGDSDSLLVALRDMGRQLTTMIGEVKRGADGLGQSAETLSAASESVARSSADQSESAASIAAAVEQMTTSIVHVADSAGEARKISGESGERAESGKQFMERTASEMESIARTVGEASQSIGAMGESSQRITGIVQVIKDVADQTNLLALNAAIEAARAGEQGRGFAVVADEVRKLAERTATATTEIGEMISLVQSNAKSAVGTMERIVAQVGTGVSQAHEASKVMDEITTSTRSVVASVNEISHALSEQKIASQLLARNVEKVANLSEKNSLATQETAGAAHEIQNLASGLRQSVSRFRT</sequence>
<reference evidence="5" key="1">
    <citation type="submission" date="2016-10" db="EMBL/GenBank/DDBJ databases">
        <title>Sequence of Gallionella enrichment culture.</title>
        <authorList>
            <person name="Poehlein A."/>
            <person name="Muehling M."/>
            <person name="Daniel R."/>
        </authorList>
    </citation>
    <scope>NUCLEOTIDE SEQUENCE</scope>
</reference>
<keyword evidence="3" id="KW-0812">Transmembrane</keyword>
<dbReference type="Gene3D" id="1.10.287.950">
    <property type="entry name" value="Methyl-accepting chemotaxis protein"/>
    <property type="match status" value="1"/>
</dbReference>
<feature type="domain" description="Methyl-accepting transducer" evidence="4">
    <location>
        <begin position="271"/>
        <end position="507"/>
    </location>
</feature>
<comment type="caution">
    <text evidence="5">The sequence shown here is derived from an EMBL/GenBank/DDBJ whole genome shotgun (WGS) entry which is preliminary data.</text>
</comment>
<dbReference type="InterPro" id="IPR004089">
    <property type="entry name" value="MCPsignal_dom"/>
</dbReference>
<dbReference type="GO" id="GO:0016020">
    <property type="term" value="C:membrane"/>
    <property type="evidence" value="ECO:0007669"/>
    <property type="project" value="InterPro"/>
</dbReference>
<protein>
    <submittedName>
        <fullName evidence="5">Methyl-accepting chemotaxis protein McpS</fullName>
    </submittedName>
</protein>
<dbReference type="Pfam" id="PF00015">
    <property type="entry name" value="MCPsignal"/>
    <property type="match status" value="1"/>
</dbReference>
<dbReference type="CDD" id="cd19411">
    <property type="entry name" value="MCP2201-like_sensor"/>
    <property type="match status" value="1"/>
</dbReference>
<dbReference type="InterPro" id="IPR004090">
    <property type="entry name" value="Chemotax_Me-accpt_rcpt"/>
</dbReference>
<dbReference type="FunFam" id="1.10.287.950:FF:000001">
    <property type="entry name" value="Methyl-accepting chemotaxis sensory transducer"/>
    <property type="match status" value="1"/>
</dbReference>
<feature type="transmembrane region" description="Helical" evidence="3">
    <location>
        <begin position="189"/>
        <end position="207"/>
    </location>
</feature>
<organism evidence="5">
    <name type="scientific">mine drainage metagenome</name>
    <dbReference type="NCBI Taxonomy" id="410659"/>
    <lineage>
        <taxon>unclassified sequences</taxon>
        <taxon>metagenomes</taxon>
        <taxon>ecological metagenomes</taxon>
    </lineage>
</organism>
<name>A0A1J5RQ38_9ZZZZ</name>
<feature type="transmembrane region" description="Helical" evidence="3">
    <location>
        <begin position="12"/>
        <end position="30"/>
    </location>
</feature>